<evidence type="ECO:0000313" key="2">
    <source>
        <dbReference type="EMBL" id="AQT46674.1"/>
    </source>
</evidence>
<evidence type="ECO:0008006" key="4">
    <source>
        <dbReference type="Google" id="ProtNLM"/>
    </source>
</evidence>
<keyword evidence="1" id="KW-0175">Coiled coil</keyword>
<organism evidence="2 3">
    <name type="scientific">Bartonella choladocola</name>
    <dbReference type="NCBI Taxonomy" id="2750995"/>
    <lineage>
        <taxon>Bacteria</taxon>
        <taxon>Pseudomonadati</taxon>
        <taxon>Pseudomonadota</taxon>
        <taxon>Alphaproteobacteria</taxon>
        <taxon>Hyphomicrobiales</taxon>
        <taxon>Bartonellaceae</taxon>
        <taxon>Bartonella</taxon>
    </lineage>
</organism>
<dbReference type="RefSeq" id="WP_077991062.1">
    <property type="nucleotide sequence ID" value="NZ_CP015625.1"/>
</dbReference>
<dbReference type="EMBL" id="CP015625">
    <property type="protein sequence ID" value="AQT46674.1"/>
    <property type="molecule type" value="Genomic_DNA"/>
</dbReference>
<gene>
    <name evidence="2" type="ORF">BBC0122_005440</name>
</gene>
<sequence length="252" mass="27859">MTSAMNNSNTEMDNKKAASLSHFLSDFAPRQIPDTEVEVLPMDAEVPVHDPEPAEEAGQMVDFNHAESEPADHFDEASLVTETKVNAEELRKQAVDEAVEKTKAELEAKFAEEKASLIASHEKELDELKVKTIAEVAANLDNDLKQGFDNILEDISKDVAKVLGGFISEQMHDEALNDFAKRIAKEAISAKQPLVLQGNKDLLKALEARPDFDKTKFVLRPTDAGDIRLELGDQVIATRLEPVMKELKGLVQ</sequence>
<proteinExistence type="predicted"/>
<reference evidence="2 3" key="1">
    <citation type="submission" date="2016-11" db="EMBL/GenBank/DDBJ databases">
        <title>Comparative genomics of Bartonella apis.</title>
        <authorList>
            <person name="Engel P."/>
        </authorList>
    </citation>
    <scope>NUCLEOTIDE SEQUENCE [LARGE SCALE GENOMIC DNA]</scope>
    <source>
        <strain evidence="2 3">BBC0122</strain>
    </source>
</reference>
<accession>A0A1U9MFL2</accession>
<dbReference type="OrthoDB" id="7926414at2"/>
<evidence type="ECO:0000313" key="3">
    <source>
        <dbReference type="Proteomes" id="UP000189632"/>
    </source>
</evidence>
<evidence type="ECO:0000256" key="1">
    <source>
        <dbReference type="SAM" id="Coils"/>
    </source>
</evidence>
<protein>
    <recommendedName>
        <fullName evidence="4">Flagellar assembly protein FliH</fullName>
    </recommendedName>
</protein>
<dbReference type="KEGG" id="bapi:BBC0122_005440"/>
<name>A0A1U9MFL2_9HYPH</name>
<dbReference type="Proteomes" id="UP000189632">
    <property type="component" value="Chromosome"/>
</dbReference>
<keyword evidence="3" id="KW-1185">Reference proteome</keyword>
<dbReference type="AlphaFoldDB" id="A0A1U9MFL2"/>
<feature type="coiled-coil region" evidence="1">
    <location>
        <begin position="85"/>
        <end position="131"/>
    </location>
</feature>